<proteinExistence type="predicted"/>
<feature type="compositionally biased region" description="Polar residues" evidence="1">
    <location>
        <begin position="78"/>
        <end position="100"/>
    </location>
</feature>
<protein>
    <submittedName>
        <fullName evidence="2">Uncharacterized protein</fullName>
    </submittedName>
</protein>
<keyword evidence="3" id="KW-1185">Reference proteome</keyword>
<feature type="compositionally biased region" description="Basic residues" evidence="1">
    <location>
        <begin position="1"/>
        <end position="14"/>
    </location>
</feature>
<evidence type="ECO:0000256" key="1">
    <source>
        <dbReference type="SAM" id="MobiDB-lite"/>
    </source>
</evidence>
<evidence type="ECO:0000313" key="3">
    <source>
        <dbReference type="Proteomes" id="UP001301769"/>
    </source>
</evidence>
<accession>A0AAN7B5N1</accession>
<reference evidence="2" key="1">
    <citation type="journal article" date="2023" name="Mol. Phylogenet. Evol.">
        <title>Genome-scale phylogeny and comparative genomics of the fungal order Sordariales.</title>
        <authorList>
            <person name="Hensen N."/>
            <person name="Bonometti L."/>
            <person name="Westerberg I."/>
            <person name="Brannstrom I.O."/>
            <person name="Guillou S."/>
            <person name="Cros-Aarteil S."/>
            <person name="Calhoun S."/>
            <person name="Haridas S."/>
            <person name="Kuo A."/>
            <person name="Mondo S."/>
            <person name="Pangilinan J."/>
            <person name="Riley R."/>
            <person name="LaButti K."/>
            <person name="Andreopoulos B."/>
            <person name="Lipzen A."/>
            <person name="Chen C."/>
            <person name="Yan M."/>
            <person name="Daum C."/>
            <person name="Ng V."/>
            <person name="Clum A."/>
            <person name="Steindorff A."/>
            <person name="Ohm R.A."/>
            <person name="Martin F."/>
            <person name="Silar P."/>
            <person name="Natvig D.O."/>
            <person name="Lalanne C."/>
            <person name="Gautier V."/>
            <person name="Ament-Velasquez S.L."/>
            <person name="Kruys A."/>
            <person name="Hutchinson M.I."/>
            <person name="Powell A.J."/>
            <person name="Barry K."/>
            <person name="Miller A.N."/>
            <person name="Grigoriev I.V."/>
            <person name="Debuchy R."/>
            <person name="Gladieux P."/>
            <person name="Hiltunen Thoren M."/>
            <person name="Johannesson H."/>
        </authorList>
    </citation>
    <scope>NUCLEOTIDE SEQUENCE</scope>
    <source>
        <strain evidence="2">PSN293</strain>
    </source>
</reference>
<dbReference type="EMBL" id="MU858140">
    <property type="protein sequence ID" value="KAK4211793.1"/>
    <property type="molecule type" value="Genomic_DNA"/>
</dbReference>
<dbReference type="Proteomes" id="UP001301769">
    <property type="component" value="Unassembled WGS sequence"/>
</dbReference>
<feature type="compositionally biased region" description="Polar residues" evidence="1">
    <location>
        <begin position="503"/>
        <end position="512"/>
    </location>
</feature>
<feature type="region of interest" description="Disordered" evidence="1">
    <location>
        <begin position="471"/>
        <end position="514"/>
    </location>
</feature>
<feature type="region of interest" description="Disordered" evidence="1">
    <location>
        <begin position="644"/>
        <end position="689"/>
    </location>
</feature>
<feature type="region of interest" description="Disordered" evidence="1">
    <location>
        <begin position="446"/>
        <end position="465"/>
    </location>
</feature>
<dbReference type="AlphaFoldDB" id="A0AAN7B5N1"/>
<evidence type="ECO:0000313" key="2">
    <source>
        <dbReference type="EMBL" id="KAK4211793.1"/>
    </source>
</evidence>
<comment type="caution">
    <text evidence="2">The sequence shown here is derived from an EMBL/GenBank/DDBJ whole genome shotgun (WGS) entry which is preliminary data.</text>
</comment>
<feature type="region of interest" description="Disordered" evidence="1">
    <location>
        <begin position="1"/>
        <end position="135"/>
    </location>
</feature>
<feature type="compositionally biased region" description="Acidic residues" evidence="1">
    <location>
        <begin position="676"/>
        <end position="689"/>
    </location>
</feature>
<gene>
    <name evidence="2" type="ORF">QBC37DRAFT_205470</name>
</gene>
<name>A0AAN7B5N1_9PEZI</name>
<organism evidence="2 3">
    <name type="scientific">Rhypophila decipiens</name>
    <dbReference type="NCBI Taxonomy" id="261697"/>
    <lineage>
        <taxon>Eukaryota</taxon>
        <taxon>Fungi</taxon>
        <taxon>Dikarya</taxon>
        <taxon>Ascomycota</taxon>
        <taxon>Pezizomycotina</taxon>
        <taxon>Sordariomycetes</taxon>
        <taxon>Sordariomycetidae</taxon>
        <taxon>Sordariales</taxon>
        <taxon>Naviculisporaceae</taxon>
        <taxon>Rhypophila</taxon>
    </lineage>
</organism>
<sequence>MPPGTKKARGRSAKGRVEEMRAESSPARRTTRQQEQHQQLENIDPSLTDGQETSPPPATGLKIGQRGTRRDPDRQESFGPSLSGRPSSPQNTSNYGSTQPEMAGEVAPPLSISTPPRGPSVASSNPNGIPSWKKKKAPQSLSRLWEATKDLFAHLSAHPSPLRDPLTLSGDEIEELEGWDEHRPDLRMALDAHRRFFLNHGRDSVIHPDFVLDLIETTPSSPEGLRTYRAICATNFVTFLEEVLTVSEENALPFLEACDEWFPLGFFEENDCKVHLDKILEIVLGMRTQRLIFTLRHEDLESADVDVKIKSVASIFCENTKLEDLNLDFQQNEMGIRRIPFIDFDTVDNGDFHKNSYTHRVREIVSVLKAGEVLEEDWPFDKFRHSLHNFAQDSFERLKATIERTSRDDASRVESQQILSQLESETFGHSSAYMDASQDIIATAQQGSPFRGPAPYPPSFGDVEDGSMYAQSAAQVGGRKRRARDPSAPGKAPKRARRKAQATSPMETNSNAPVHPQYSVELDTEAVTQLAKERSAVARKAREPQVRSPWVKPDIRLLIQAVHTYQCKWSDINKAIRSGELPFERPRDQQALRDKARLLKQDFLKADAILPPSFDLVVLGRKEKASVIAVGKNPDRKEAEVAVDPATGNLKPTNTEYVPEGQQRGEEYAAEAQQGGEEDGAEAQQLGEE</sequence>
<reference evidence="2" key="2">
    <citation type="submission" date="2023-05" db="EMBL/GenBank/DDBJ databases">
        <authorList>
            <consortium name="Lawrence Berkeley National Laboratory"/>
            <person name="Steindorff A."/>
            <person name="Hensen N."/>
            <person name="Bonometti L."/>
            <person name="Westerberg I."/>
            <person name="Brannstrom I.O."/>
            <person name="Guillou S."/>
            <person name="Cros-Aarteil S."/>
            <person name="Calhoun S."/>
            <person name="Haridas S."/>
            <person name="Kuo A."/>
            <person name="Mondo S."/>
            <person name="Pangilinan J."/>
            <person name="Riley R."/>
            <person name="Labutti K."/>
            <person name="Andreopoulos B."/>
            <person name="Lipzen A."/>
            <person name="Chen C."/>
            <person name="Yanf M."/>
            <person name="Daum C."/>
            <person name="Ng V."/>
            <person name="Clum A."/>
            <person name="Ohm R."/>
            <person name="Martin F."/>
            <person name="Silar P."/>
            <person name="Natvig D."/>
            <person name="Lalanne C."/>
            <person name="Gautier V."/>
            <person name="Ament-Velasquez S.L."/>
            <person name="Kruys A."/>
            <person name="Hutchinson M.I."/>
            <person name="Powell A.J."/>
            <person name="Barry K."/>
            <person name="Miller A.N."/>
            <person name="Grigoriev I.V."/>
            <person name="Debuchy R."/>
            <person name="Gladieux P."/>
            <person name="Thoren M.H."/>
            <person name="Johannesson H."/>
        </authorList>
    </citation>
    <scope>NUCLEOTIDE SEQUENCE</scope>
    <source>
        <strain evidence="2">PSN293</strain>
    </source>
</reference>